<reference evidence="28" key="2">
    <citation type="submission" date="2025-08" db="UniProtKB">
        <authorList>
            <consortium name="Ensembl"/>
        </authorList>
    </citation>
    <scope>IDENTIFICATION</scope>
</reference>
<dbReference type="InterPro" id="IPR037959">
    <property type="entry name" value="PICK1_BAR"/>
</dbReference>
<keyword evidence="24" id="KW-0175">Coiled coil</keyword>
<organism evidence="28 29">
    <name type="scientific">Lates calcarifer</name>
    <name type="common">Barramundi</name>
    <name type="synonym">Holocentrus calcarifer</name>
    <dbReference type="NCBI Taxonomy" id="8187"/>
    <lineage>
        <taxon>Eukaryota</taxon>
        <taxon>Metazoa</taxon>
        <taxon>Chordata</taxon>
        <taxon>Craniata</taxon>
        <taxon>Vertebrata</taxon>
        <taxon>Euteleostomi</taxon>
        <taxon>Actinopterygii</taxon>
        <taxon>Neopterygii</taxon>
        <taxon>Teleostei</taxon>
        <taxon>Neoteleostei</taxon>
        <taxon>Acanthomorphata</taxon>
        <taxon>Carangaria</taxon>
        <taxon>Carangaria incertae sedis</taxon>
        <taxon>Centropomidae</taxon>
        <taxon>Lates</taxon>
    </lineage>
</organism>
<evidence type="ECO:0000256" key="2">
    <source>
        <dbReference type="ARBA" id="ARBA00004245"/>
    </source>
</evidence>
<dbReference type="GO" id="GO:0005080">
    <property type="term" value="F:protein kinase C binding"/>
    <property type="evidence" value="ECO:0007669"/>
    <property type="project" value="TreeGrafter"/>
</dbReference>
<evidence type="ECO:0000256" key="12">
    <source>
        <dbReference type="ARBA" id="ARBA00023018"/>
    </source>
</evidence>
<dbReference type="GO" id="GO:0006886">
    <property type="term" value="P:intracellular protein transport"/>
    <property type="evidence" value="ECO:0007669"/>
    <property type="project" value="TreeGrafter"/>
</dbReference>
<evidence type="ECO:0000259" key="26">
    <source>
        <dbReference type="PROSITE" id="PS50106"/>
    </source>
</evidence>
<dbReference type="GO" id="GO:0034315">
    <property type="term" value="P:regulation of Arp2/3 complex-mediated actin nucleation"/>
    <property type="evidence" value="ECO:0007669"/>
    <property type="project" value="TreeGrafter"/>
</dbReference>
<feature type="domain" description="AH" evidence="27">
    <location>
        <begin position="144"/>
        <end position="332"/>
    </location>
</feature>
<dbReference type="GO" id="GO:0008021">
    <property type="term" value="C:synaptic vesicle"/>
    <property type="evidence" value="ECO:0007669"/>
    <property type="project" value="TreeGrafter"/>
</dbReference>
<dbReference type="AlphaFoldDB" id="A0A4W6DK40"/>
<feature type="domain" description="PDZ" evidence="26">
    <location>
        <begin position="22"/>
        <end position="105"/>
    </location>
</feature>
<accession>A0A4W6DK40</accession>
<dbReference type="GO" id="GO:0019904">
    <property type="term" value="F:protein domain specific binding"/>
    <property type="evidence" value="ECO:0007669"/>
    <property type="project" value="InterPro"/>
</dbReference>
<evidence type="ECO:0000256" key="21">
    <source>
        <dbReference type="ARBA" id="ARBA00034102"/>
    </source>
</evidence>
<proteinExistence type="predicted"/>
<keyword evidence="11" id="KW-0106">Calcium</keyword>
<comment type="subcellular location">
    <subcellularLocation>
        <location evidence="2">Cytoplasm</location>
        <location evidence="2">Cytoskeleton</location>
    </subcellularLocation>
    <subcellularLocation>
        <location evidence="3">Cytoplasm</location>
        <location evidence="3">Perinuclear region</location>
    </subcellularLocation>
    <subcellularLocation>
        <location evidence="4">Membrane</location>
        <topology evidence="4">Lipid-anchor</topology>
    </subcellularLocation>
    <subcellularLocation>
        <location evidence="1">Membrane</location>
        <topology evidence="1">Peripheral membrane protein</topology>
    </subcellularLocation>
    <subcellularLocation>
        <location evidence="22">Postsynaptic density</location>
    </subcellularLocation>
    <subcellularLocation>
        <location evidence="21">Synapse</location>
        <location evidence="21">Synaptosome</location>
    </subcellularLocation>
</comment>
<keyword evidence="10" id="KW-0862">Zinc</keyword>
<keyword evidence="13" id="KW-0472">Membrane</keyword>
<name>A0A4W6DK40_LATCA</name>
<evidence type="ECO:0000313" key="29">
    <source>
        <dbReference type="Proteomes" id="UP000314980"/>
    </source>
</evidence>
<dbReference type="GO" id="GO:0005543">
    <property type="term" value="F:phospholipid binding"/>
    <property type="evidence" value="ECO:0007669"/>
    <property type="project" value="TreeGrafter"/>
</dbReference>
<evidence type="ECO:0000256" key="9">
    <source>
        <dbReference type="ARBA" id="ARBA00022723"/>
    </source>
</evidence>
<keyword evidence="14" id="KW-0564">Palmitate</keyword>
<dbReference type="GO" id="GO:0097062">
    <property type="term" value="P:dendritic spine maintenance"/>
    <property type="evidence" value="ECO:0007669"/>
    <property type="project" value="TreeGrafter"/>
</dbReference>
<dbReference type="GO" id="GO:0098842">
    <property type="term" value="C:postsynaptic early endosome"/>
    <property type="evidence" value="ECO:0007669"/>
    <property type="project" value="TreeGrafter"/>
</dbReference>
<sequence>MFTDMDYELEEDKLGIPTVPGTVCLKKDANNLIGISIGGGAQYCPCLYIVQVFDNTPAALDGTLAAGDEITGVNGKPVKGKTKVEVAKMIQAVQGEATIHYNKLQADPKQGKSLDIVLKKVKHRLVENMSSGTADALGLSRAILCNDGLVKRLEELEKTAELYKGLMEHTKRLLRAFFELSQTHRVFGANAAASEAFVKFADAHRNIEKYGIQLLKTIKPMLHDLNTYLHKAIPDTKLTIRKYLDVKFEYLSYCLKVKEMDDEEYSSIAMGEPLCRQEARARFAKMRKDVLEKIELLDQKHVQDIVFQLQRFVSGMSHYYDECYAVLKEADVFPIEVDLSRTMINYSSQSLSYTEDEEEEEDGRGREEGGGGAGRQAENGAEKLIDDE</sequence>
<evidence type="ECO:0000256" key="1">
    <source>
        <dbReference type="ARBA" id="ARBA00004170"/>
    </source>
</evidence>
<dbReference type="GO" id="GO:0032588">
    <property type="term" value="C:trans-Golgi network membrane"/>
    <property type="evidence" value="ECO:0007669"/>
    <property type="project" value="TreeGrafter"/>
</dbReference>
<dbReference type="GeneTree" id="ENSGT00950000183040"/>
<dbReference type="FunFam" id="2.30.42.10:FF:000073">
    <property type="entry name" value="Interacting with PRKCA"/>
    <property type="match status" value="1"/>
</dbReference>
<dbReference type="GO" id="GO:0005856">
    <property type="term" value="C:cytoskeleton"/>
    <property type="evidence" value="ECO:0007669"/>
    <property type="project" value="UniProtKB-SubCell"/>
</dbReference>
<dbReference type="GO" id="GO:0002092">
    <property type="term" value="P:positive regulation of receptor internalization"/>
    <property type="evidence" value="ECO:0007669"/>
    <property type="project" value="TreeGrafter"/>
</dbReference>
<evidence type="ECO:0000256" key="13">
    <source>
        <dbReference type="ARBA" id="ARBA00023136"/>
    </source>
</evidence>
<evidence type="ECO:0000256" key="18">
    <source>
        <dbReference type="ARBA" id="ARBA00031097"/>
    </source>
</evidence>
<evidence type="ECO:0000256" key="6">
    <source>
        <dbReference type="ARBA" id="ARBA00022490"/>
    </source>
</evidence>
<evidence type="ECO:0000259" key="27">
    <source>
        <dbReference type="PROSITE" id="PS50870"/>
    </source>
</evidence>
<dbReference type="InterPro" id="IPR036034">
    <property type="entry name" value="PDZ_sf"/>
</dbReference>
<dbReference type="PROSITE" id="PS50870">
    <property type="entry name" value="AH"/>
    <property type="match status" value="1"/>
</dbReference>
<dbReference type="SUPFAM" id="SSF50156">
    <property type="entry name" value="PDZ domain-like"/>
    <property type="match status" value="1"/>
</dbReference>
<dbReference type="InterPro" id="IPR001478">
    <property type="entry name" value="PDZ"/>
</dbReference>
<dbReference type="CDD" id="cd06722">
    <property type="entry name" value="PDZ_PICK1-like"/>
    <property type="match status" value="1"/>
</dbReference>
<evidence type="ECO:0000256" key="20">
    <source>
        <dbReference type="ARBA" id="ARBA00033721"/>
    </source>
</evidence>
<keyword evidence="12" id="KW-0770">Synapse</keyword>
<evidence type="ECO:0000256" key="8">
    <source>
        <dbReference type="ARBA" id="ARBA00022599"/>
    </source>
</evidence>
<keyword evidence="29" id="KW-1185">Reference proteome</keyword>
<evidence type="ECO:0000256" key="11">
    <source>
        <dbReference type="ARBA" id="ARBA00022837"/>
    </source>
</evidence>
<comment type="subunit">
    <text evidence="23">Monomer and homodimer. Interacts with CXADR. Interacts presynaptically with the glutamate receptors GRIA2, GRIA3, GRIK3, isoform 3 of GRIA4, isoform A of GRM4, GRM7 and GRM8; with NAPA and NAPB; and with BTG2. The interaction with NAPA and NAPB disrupts the interaction with GRIA2, conducting to the internalization of GRIA2. Interacts with PRKCA; with the amine transporters SLC6A2 and SLC6A3; with the channels ASIC1 and ASIC2; with the GTP-binding proteins ARF1 and ARF3; with the ephrin receptor tyrosine kinases EPHA7, EPHB1 and EPHB2; with ERBB2 and through its PDZ domain with the C-terminal tail of PRLHR. Interacts with UNC5A. Interacts (via AH domain) with NCS1/FREQ; in a calcium-dependent manner. Interacts with F-actin and associates with the ARP2/3 complex. Interacts (via PDZ domain) with ARF1 (activated); the interaction blocks Arp2/3 complex inhibition. Interacts with SORCS3.</text>
</comment>
<keyword evidence="7" id="KW-0597">Phosphoprotein</keyword>
<evidence type="ECO:0000313" key="28">
    <source>
        <dbReference type="Ensembl" id="ENSLCAP00010025850.1"/>
    </source>
</evidence>
<keyword evidence="8" id="KW-0771">Synaptosome</keyword>
<dbReference type="GO" id="GO:0003779">
    <property type="term" value="F:actin binding"/>
    <property type="evidence" value="ECO:0007669"/>
    <property type="project" value="UniProtKB-KW"/>
</dbReference>
<dbReference type="InterPro" id="IPR030798">
    <property type="entry name" value="Arfaptin_fam"/>
</dbReference>
<dbReference type="Pfam" id="PF06456">
    <property type="entry name" value="Arfaptin"/>
    <property type="match status" value="1"/>
</dbReference>
<evidence type="ECO:0000256" key="25">
    <source>
        <dbReference type="SAM" id="MobiDB-lite"/>
    </source>
</evidence>
<evidence type="ECO:0000256" key="16">
    <source>
        <dbReference type="ARBA" id="ARBA00023212"/>
    </source>
</evidence>
<gene>
    <name evidence="28" type="primary">PICK1</name>
</gene>
<evidence type="ECO:0000256" key="14">
    <source>
        <dbReference type="ARBA" id="ARBA00023139"/>
    </source>
</evidence>
<keyword evidence="16" id="KW-0206">Cytoskeleton</keyword>
<dbReference type="GO" id="GO:0043005">
    <property type="term" value="C:neuron projection"/>
    <property type="evidence" value="ECO:0007669"/>
    <property type="project" value="UniProtKB-KW"/>
</dbReference>
<reference evidence="28" key="3">
    <citation type="submission" date="2025-09" db="UniProtKB">
        <authorList>
            <consortium name="Ensembl"/>
        </authorList>
    </citation>
    <scope>IDENTIFICATION</scope>
</reference>
<evidence type="ECO:0000256" key="15">
    <source>
        <dbReference type="ARBA" id="ARBA00023203"/>
    </source>
</evidence>
<dbReference type="SMART" id="SM00228">
    <property type="entry name" value="PDZ"/>
    <property type="match status" value="1"/>
</dbReference>
<dbReference type="GO" id="GO:0048471">
    <property type="term" value="C:perinuclear region of cytoplasm"/>
    <property type="evidence" value="ECO:0007669"/>
    <property type="project" value="UniProtKB-SubCell"/>
</dbReference>
<dbReference type="InterPro" id="IPR027267">
    <property type="entry name" value="AH/BAR_dom_sf"/>
</dbReference>
<keyword evidence="17" id="KW-0449">Lipoprotein</keyword>
<dbReference type="GO" id="GO:0043113">
    <property type="term" value="P:receptor clustering"/>
    <property type="evidence" value="ECO:0007669"/>
    <property type="project" value="TreeGrafter"/>
</dbReference>
<keyword evidence="15" id="KW-0009">Actin-binding</keyword>
<keyword evidence="6" id="KW-0963">Cytoplasm</keyword>
<dbReference type="Ensembl" id="ENSLCAT00010026400.1">
    <property type="protein sequence ID" value="ENSLCAP00010025850.1"/>
    <property type="gene ID" value="ENSLCAG00010012071.1"/>
</dbReference>
<dbReference type="GO" id="GO:0014069">
    <property type="term" value="C:postsynaptic density"/>
    <property type="evidence" value="ECO:0007669"/>
    <property type="project" value="UniProtKB-SubCell"/>
</dbReference>
<dbReference type="PANTHER" id="PTHR12141:SF1">
    <property type="entry name" value="PRKCA-BINDING PROTEIN"/>
    <property type="match status" value="1"/>
</dbReference>
<feature type="coiled-coil region" evidence="24">
    <location>
        <begin position="146"/>
        <end position="173"/>
    </location>
</feature>
<evidence type="ECO:0000256" key="23">
    <source>
        <dbReference type="ARBA" id="ARBA00093501"/>
    </source>
</evidence>
<comment type="function">
    <text evidence="20">Probable adapter protein that bind to and organize the subcellular localization of a variety of membrane proteins containing some PDZ recognition sequence. Involved in the clustering of various receptors, possibly by acting at the receptor internalization level. Plays a role in synaptic plasticity by regulating the trafficking and internalization of AMPA receptors. May be regulated upon PRKCA activation. May regulate ASIC1/ASIC3 channel. Regulates actin polymerization by inhibiting the actin-nucleating activity of the Arp2/3 complex; the function is competitive with nucleation promoting factors and is linked to neuronal morphology regulation and AMPA receptor (AMPAR) endocytosis. Via interaction with the Arp2/3 complex involved in regulation of synaptic plasicity of excitatory synapses and required for spine shrinkage during long-term depression (LTD). Involved in regulation of astrocyte morphology, antagonistic to Arp2/3 complex activator WASL/N-WASP function.</text>
</comment>
<evidence type="ECO:0000256" key="10">
    <source>
        <dbReference type="ARBA" id="ARBA00022833"/>
    </source>
</evidence>
<evidence type="ECO:0000256" key="22">
    <source>
        <dbReference type="ARBA" id="ARBA00034105"/>
    </source>
</evidence>
<dbReference type="Pfam" id="PF00595">
    <property type="entry name" value="PDZ"/>
    <property type="match status" value="1"/>
</dbReference>
<evidence type="ECO:0000256" key="19">
    <source>
        <dbReference type="ARBA" id="ARBA00032804"/>
    </source>
</evidence>
<evidence type="ECO:0000256" key="17">
    <source>
        <dbReference type="ARBA" id="ARBA00023288"/>
    </source>
</evidence>
<dbReference type="SUPFAM" id="SSF103657">
    <property type="entry name" value="BAR/IMD domain-like"/>
    <property type="match status" value="1"/>
</dbReference>
<dbReference type="GO" id="GO:0005886">
    <property type="term" value="C:plasma membrane"/>
    <property type="evidence" value="ECO:0007669"/>
    <property type="project" value="GOC"/>
</dbReference>
<protein>
    <recommendedName>
        <fullName evidence="5">PRKCA-binding protein</fullName>
    </recommendedName>
    <alternativeName>
        <fullName evidence="19">Protein interacting with C kinase 1</fullName>
    </alternativeName>
    <alternativeName>
        <fullName evidence="18">Protein kinase C-alpha-binding protein</fullName>
    </alternativeName>
</protein>
<dbReference type="CDD" id="cd07659">
    <property type="entry name" value="BAR_PICK1"/>
    <property type="match status" value="1"/>
</dbReference>
<evidence type="ECO:0000256" key="7">
    <source>
        <dbReference type="ARBA" id="ARBA00022553"/>
    </source>
</evidence>
<dbReference type="GO" id="GO:0046872">
    <property type="term" value="F:metal ion binding"/>
    <property type="evidence" value="ECO:0007669"/>
    <property type="project" value="UniProtKB-KW"/>
</dbReference>
<dbReference type="InterPro" id="IPR010504">
    <property type="entry name" value="AH_dom"/>
</dbReference>
<dbReference type="PANTHER" id="PTHR12141">
    <property type="entry name" value="ARFAPTIN-RELATED"/>
    <property type="match status" value="1"/>
</dbReference>
<dbReference type="Proteomes" id="UP000314980">
    <property type="component" value="Unassembled WGS sequence"/>
</dbReference>
<reference evidence="29" key="1">
    <citation type="submission" date="2015-09" db="EMBL/GenBank/DDBJ databases">
        <authorList>
            <person name="Sai Rama Sridatta P."/>
        </authorList>
    </citation>
    <scope>NUCLEOTIDE SEQUENCE [LARGE SCALE GENOMIC DNA]</scope>
</reference>
<evidence type="ECO:0000256" key="3">
    <source>
        <dbReference type="ARBA" id="ARBA00004556"/>
    </source>
</evidence>
<evidence type="ECO:0000256" key="24">
    <source>
        <dbReference type="SAM" id="Coils"/>
    </source>
</evidence>
<evidence type="ECO:0000256" key="4">
    <source>
        <dbReference type="ARBA" id="ARBA00004635"/>
    </source>
</evidence>
<dbReference type="SMART" id="SM01015">
    <property type="entry name" value="Arfaptin"/>
    <property type="match status" value="1"/>
</dbReference>
<dbReference type="PROSITE" id="PS50106">
    <property type="entry name" value="PDZ"/>
    <property type="match status" value="1"/>
</dbReference>
<evidence type="ECO:0000256" key="5">
    <source>
        <dbReference type="ARBA" id="ARBA00017975"/>
    </source>
</evidence>
<keyword evidence="9" id="KW-0479">Metal-binding</keyword>
<dbReference type="Gene3D" id="2.30.42.10">
    <property type="match status" value="1"/>
</dbReference>
<dbReference type="Gene3D" id="1.20.1270.60">
    <property type="entry name" value="Arfaptin homology (AH) domain/BAR domain"/>
    <property type="match status" value="1"/>
</dbReference>
<feature type="region of interest" description="Disordered" evidence="25">
    <location>
        <begin position="349"/>
        <end position="388"/>
    </location>
</feature>